<dbReference type="Proteomes" id="UP000000322">
    <property type="component" value="Chromosome"/>
</dbReference>
<gene>
    <name evidence="5" type="ordered locus">Sked_21840</name>
</gene>
<keyword evidence="2" id="KW-0813">Transport</keyword>
<keyword evidence="2 4" id="KW-0472">Membrane</keyword>
<dbReference type="GO" id="GO:0015225">
    <property type="term" value="F:biotin transmembrane transporter activity"/>
    <property type="evidence" value="ECO:0007669"/>
    <property type="project" value="UniProtKB-UniRule"/>
</dbReference>
<evidence type="ECO:0000313" key="6">
    <source>
        <dbReference type="Proteomes" id="UP000000322"/>
    </source>
</evidence>
<dbReference type="InterPro" id="IPR003784">
    <property type="entry name" value="BioY"/>
</dbReference>
<organism evidence="5 6">
    <name type="scientific">Sanguibacter keddieii (strain ATCC 51767 / DSM 10542 / NCFB 3025 / ST-74)</name>
    <dbReference type="NCBI Taxonomy" id="446469"/>
    <lineage>
        <taxon>Bacteria</taxon>
        <taxon>Bacillati</taxon>
        <taxon>Actinomycetota</taxon>
        <taxon>Actinomycetes</taxon>
        <taxon>Micrococcales</taxon>
        <taxon>Sanguibacteraceae</taxon>
        <taxon>Sanguibacter</taxon>
    </lineage>
</organism>
<dbReference type="KEGG" id="ske:Sked_21840"/>
<keyword evidence="2" id="KW-1003">Cell membrane</keyword>
<comment type="similarity">
    <text evidence="1 2">Belongs to the BioY family.</text>
</comment>
<dbReference type="AlphaFoldDB" id="D1BIC7"/>
<accession>D1BIC7</accession>
<feature type="region of interest" description="Disordered" evidence="3">
    <location>
        <begin position="1"/>
        <end position="23"/>
    </location>
</feature>
<dbReference type="RefSeq" id="WP_012867173.1">
    <property type="nucleotide sequence ID" value="NC_013521.1"/>
</dbReference>
<dbReference type="Pfam" id="PF02632">
    <property type="entry name" value="BioY"/>
    <property type="match status" value="1"/>
</dbReference>
<dbReference type="eggNOG" id="COG1268">
    <property type="taxonomic scope" value="Bacteria"/>
</dbReference>
<dbReference type="Gene3D" id="1.10.1760.20">
    <property type="match status" value="1"/>
</dbReference>
<comment type="subcellular location">
    <subcellularLocation>
        <location evidence="2">Cell membrane</location>
        <topology evidence="2">Multi-pass membrane protein</topology>
    </subcellularLocation>
</comment>
<dbReference type="PIRSF" id="PIRSF016661">
    <property type="entry name" value="BioY"/>
    <property type="match status" value="1"/>
</dbReference>
<keyword evidence="6" id="KW-1185">Reference proteome</keyword>
<evidence type="ECO:0000256" key="3">
    <source>
        <dbReference type="SAM" id="MobiDB-lite"/>
    </source>
</evidence>
<proteinExistence type="inferred from homology"/>
<dbReference type="PANTHER" id="PTHR34295">
    <property type="entry name" value="BIOTIN TRANSPORTER BIOY"/>
    <property type="match status" value="1"/>
</dbReference>
<dbReference type="GO" id="GO:0005886">
    <property type="term" value="C:plasma membrane"/>
    <property type="evidence" value="ECO:0007669"/>
    <property type="project" value="UniProtKB-SubCell"/>
</dbReference>
<feature type="transmembrane region" description="Helical" evidence="4">
    <location>
        <begin position="108"/>
        <end position="128"/>
    </location>
</feature>
<name>D1BIC7_SANKS</name>
<feature type="transmembrane region" description="Helical" evidence="4">
    <location>
        <begin position="56"/>
        <end position="73"/>
    </location>
</feature>
<dbReference type="EMBL" id="CP001819">
    <property type="protein sequence ID" value="ACZ22104.1"/>
    <property type="molecule type" value="Genomic_DNA"/>
</dbReference>
<dbReference type="STRING" id="446469.Sked_21840"/>
<reference evidence="5 6" key="1">
    <citation type="journal article" date="2009" name="Stand. Genomic Sci.">
        <title>Complete genome sequence of Sanguibacter keddieii type strain (ST-74).</title>
        <authorList>
            <person name="Ivanova N."/>
            <person name="Sikorski J."/>
            <person name="Sims D."/>
            <person name="Brettin T."/>
            <person name="Detter J.C."/>
            <person name="Han C."/>
            <person name="Lapidus A."/>
            <person name="Copeland A."/>
            <person name="Glavina Del Rio T."/>
            <person name="Nolan M."/>
            <person name="Chen F."/>
            <person name="Lucas S."/>
            <person name="Tice H."/>
            <person name="Cheng J.F."/>
            <person name="Bruce D."/>
            <person name="Goodwin L."/>
            <person name="Pitluck S."/>
            <person name="Pati A."/>
            <person name="Mavromatis K."/>
            <person name="Chen A."/>
            <person name="Palaniappan K."/>
            <person name="D'haeseleer P."/>
            <person name="Chain P."/>
            <person name="Bristow J."/>
            <person name="Eisen J.A."/>
            <person name="Markowitz V."/>
            <person name="Hugenholtz P."/>
            <person name="Goker M."/>
            <person name="Pukall R."/>
            <person name="Klenk H.P."/>
            <person name="Kyrpides N.C."/>
        </authorList>
    </citation>
    <scope>NUCLEOTIDE SEQUENCE [LARGE SCALE GENOMIC DNA]</scope>
    <source>
        <strain evidence="6">ATCC 51767 / DSM 10542 / NCFB 3025 / ST-74</strain>
    </source>
</reference>
<evidence type="ECO:0000256" key="2">
    <source>
        <dbReference type="PIRNR" id="PIRNR016661"/>
    </source>
</evidence>
<evidence type="ECO:0000256" key="1">
    <source>
        <dbReference type="ARBA" id="ARBA00010692"/>
    </source>
</evidence>
<feature type="transmembrane region" description="Helical" evidence="4">
    <location>
        <begin position="183"/>
        <end position="201"/>
    </location>
</feature>
<sequence>MSGTTTGPTEEQPAPLGERRGLTRSSTATDVALVATFAALLAVCSFLSIGIGPVPITLQTFAVLLCGAVLGPWRGLLAVLLYFAVGVAGVPVFSLGVSGLVIFTGVSAGYAVSFPLVAVVVGLLVRAVPARAGQALRSALVMLACVVATVFVVYPLGIVGLMWRADLTFGAAFTVNAAFVPGDLLKCVAVGIVATAVLRAFPSLATGSRRHT</sequence>
<dbReference type="HOGENOM" id="CLU_077931_1_1_11"/>
<protein>
    <recommendedName>
        <fullName evidence="2">Biotin transporter</fullName>
    </recommendedName>
</protein>
<evidence type="ECO:0000313" key="5">
    <source>
        <dbReference type="EMBL" id="ACZ22104.1"/>
    </source>
</evidence>
<keyword evidence="4" id="KW-0812">Transmembrane</keyword>
<dbReference type="PANTHER" id="PTHR34295:SF1">
    <property type="entry name" value="BIOTIN TRANSPORTER BIOY"/>
    <property type="match status" value="1"/>
</dbReference>
<keyword evidence="4" id="KW-1133">Transmembrane helix</keyword>
<feature type="transmembrane region" description="Helical" evidence="4">
    <location>
        <begin position="140"/>
        <end position="163"/>
    </location>
</feature>
<dbReference type="OrthoDB" id="9803495at2"/>
<feature type="transmembrane region" description="Helical" evidence="4">
    <location>
        <begin position="28"/>
        <end position="50"/>
    </location>
</feature>
<feature type="transmembrane region" description="Helical" evidence="4">
    <location>
        <begin position="80"/>
        <end position="102"/>
    </location>
</feature>
<evidence type="ECO:0000256" key="4">
    <source>
        <dbReference type="SAM" id="Phobius"/>
    </source>
</evidence>